<dbReference type="CDD" id="cd13708">
    <property type="entry name" value="PBP2_BvgS_like_1"/>
    <property type="match status" value="1"/>
</dbReference>
<dbReference type="AlphaFoldDB" id="A0A839HEQ5"/>
<comment type="cofactor">
    <cofactor evidence="1">
        <name>Mg(2+)</name>
        <dbReference type="ChEBI" id="CHEBI:18420"/>
    </cofactor>
</comment>
<reference evidence="8 9" key="1">
    <citation type="journal article" date="2020" name="Arch. Microbiol.">
        <title>The genome sequence of the giant phototrophic gammaproteobacterium Thiospirillum jenense gives insight into its physiological properties and phylogenetic relationships.</title>
        <authorList>
            <person name="Imhoff J.F."/>
            <person name="Meyer T.E."/>
            <person name="Kyndt J.A."/>
        </authorList>
    </citation>
    <scope>NUCLEOTIDE SEQUENCE [LARGE SCALE GENOMIC DNA]</scope>
    <source>
        <strain evidence="8 9">DSM 216</strain>
    </source>
</reference>
<feature type="signal peptide" evidence="6">
    <location>
        <begin position="1"/>
        <end position="19"/>
    </location>
</feature>
<dbReference type="GO" id="GO:0005886">
    <property type="term" value="C:plasma membrane"/>
    <property type="evidence" value="ECO:0007669"/>
    <property type="project" value="TreeGrafter"/>
</dbReference>
<dbReference type="Pfam" id="PF00497">
    <property type="entry name" value="SBP_bac_3"/>
    <property type="match status" value="2"/>
</dbReference>
<sequence>MWKLICLFVLLGNSCCFTAAIADNSIINSAIHLLSPVVFTEREQAFLREHPVITLGTGDAWEPYVIVNNDGQVTGYDAEVLAAIKNLTGLNIRLLPGDWRERQEQAKLHEIDGLSTGGIHPERTAYLNFSEPYIRLHKLVLVTKGNPLNIRTRADLDGRTIAIHRGNLSDEKVALQFPRSNIILFDSIDEIIRAVSTGRVDAAFDNGSLLYRANRIGSPYLQFAVSLNETLELAFGVRKDWPEAISIINKGLHALGEEERVRIQADWFMSAVKLNDTTATQPSLTAKETAFLNRLGAIRLCIDPDWMPFEAVTARGQTQGIFSDLVDLIMQRLNRQVELVKTSDWEQSLTTIYSGHCDIIAGAAITPERSEYLDFTQPLLIEPLVVAVHTDSTFDGNLDRYLDQSFIMVSSHAAIELMRRHHPAMRITEAKNVVTALRAVTRGDAFGYIDLLPTIAWTAQHHSIFNLKITGNLSEQYALAIGVRKEMPLLLSALSKAVATIRLEEIKTIRDRWTSVRYEQAADYRWLWPYIAAGVLLLIVMILWNRRLHQLNDALRSANERIELLTITDELTQLFNRRHFQFVMEREWRRAMREMRNLYLLLIDVDHFKLYNDYYGHPAGDEVLKRIGELMCQQTRRGSEFAFRVGGEEFAVLLTTADQTSALAFAEDLRQATERLAIPHRGNAAAPVVTLSIGLLCVIPPIALRTGLQLLDWESIYQQADALLYHAKHAGRNRVMMRTWQADMVTTPTSCG</sequence>
<keyword evidence="5" id="KW-0812">Transmembrane</keyword>
<keyword evidence="6" id="KW-0732">Signal</keyword>
<feature type="chain" id="PRO_5032522357" description="diguanylate cyclase" evidence="6">
    <location>
        <begin position="20"/>
        <end position="752"/>
    </location>
</feature>
<dbReference type="SUPFAM" id="SSF55073">
    <property type="entry name" value="Nucleotide cyclase"/>
    <property type="match status" value="1"/>
</dbReference>
<dbReference type="GO" id="GO:0043709">
    <property type="term" value="P:cell adhesion involved in single-species biofilm formation"/>
    <property type="evidence" value="ECO:0007669"/>
    <property type="project" value="TreeGrafter"/>
</dbReference>
<feature type="coiled-coil region" evidence="4">
    <location>
        <begin position="541"/>
        <end position="568"/>
    </location>
</feature>
<dbReference type="PANTHER" id="PTHR45138">
    <property type="entry name" value="REGULATORY COMPONENTS OF SENSORY TRANSDUCTION SYSTEM"/>
    <property type="match status" value="1"/>
</dbReference>
<keyword evidence="9" id="KW-1185">Reference proteome</keyword>
<dbReference type="Gene3D" id="3.40.190.10">
    <property type="entry name" value="Periplasmic binding protein-like II"/>
    <property type="match status" value="4"/>
</dbReference>
<dbReference type="NCBIfam" id="TIGR00254">
    <property type="entry name" value="GGDEF"/>
    <property type="match status" value="1"/>
</dbReference>
<evidence type="ECO:0000259" key="7">
    <source>
        <dbReference type="PROSITE" id="PS50887"/>
    </source>
</evidence>
<dbReference type="InterPro" id="IPR029787">
    <property type="entry name" value="Nucleotide_cyclase"/>
</dbReference>
<evidence type="ECO:0000256" key="2">
    <source>
        <dbReference type="ARBA" id="ARBA00012528"/>
    </source>
</evidence>
<evidence type="ECO:0000256" key="4">
    <source>
        <dbReference type="SAM" id="Coils"/>
    </source>
</evidence>
<dbReference type="GO" id="GO:1902201">
    <property type="term" value="P:negative regulation of bacterial-type flagellum-dependent cell motility"/>
    <property type="evidence" value="ECO:0007669"/>
    <property type="project" value="TreeGrafter"/>
</dbReference>
<protein>
    <recommendedName>
        <fullName evidence="2">diguanylate cyclase</fullName>
        <ecNumber evidence="2">2.7.7.65</ecNumber>
    </recommendedName>
</protein>
<gene>
    <name evidence="8" type="ORF">HUK38_05390</name>
</gene>
<evidence type="ECO:0000313" key="9">
    <source>
        <dbReference type="Proteomes" id="UP000548632"/>
    </source>
</evidence>
<feature type="transmembrane region" description="Helical" evidence="5">
    <location>
        <begin position="684"/>
        <end position="704"/>
    </location>
</feature>
<dbReference type="InterPro" id="IPR050469">
    <property type="entry name" value="Diguanylate_Cyclase"/>
</dbReference>
<dbReference type="SMART" id="SM00062">
    <property type="entry name" value="PBPb"/>
    <property type="match status" value="2"/>
</dbReference>
<keyword evidence="4" id="KW-0175">Coiled coil</keyword>
<evidence type="ECO:0000256" key="1">
    <source>
        <dbReference type="ARBA" id="ARBA00001946"/>
    </source>
</evidence>
<evidence type="ECO:0000256" key="3">
    <source>
        <dbReference type="ARBA" id="ARBA00034247"/>
    </source>
</evidence>
<dbReference type="InterPro" id="IPR043128">
    <property type="entry name" value="Rev_trsase/Diguanyl_cyclase"/>
</dbReference>
<feature type="domain" description="GGDEF" evidence="7">
    <location>
        <begin position="596"/>
        <end position="740"/>
    </location>
</feature>
<dbReference type="EMBL" id="JABVCQ010000008">
    <property type="protein sequence ID" value="MBB1125667.1"/>
    <property type="molecule type" value="Genomic_DNA"/>
</dbReference>
<dbReference type="EC" id="2.7.7.65" evidence="2"/>
<dbReference type="Gene3D" id="3.30.70.270">
    <property type="match status" value="1"/>
</dbReference>
<dbReference type="SUPFAM" id="SSF53850">
    <property type="entry name" value="Periplasmic binding protein-like II"/>
    <property type="match status" value="2"/>
</dbReference>
<comment type="catalytic activity">
    <reaction evidence="3">
        <text>2 GTP = 3',3'-c-di-GMP + 2 diphosphate</text>
        <dbReference type="Rhea" id="RHEA:24898"/>
        <dbReference type="ChEBI" id="CHEBI:33019"/>
        <dbReference type="ChEBI" id="CHEBI:37565"/>
        <dbReference type="ChEBI" id="CHEBI:58805"/>
        <dbReference type="EC" id="2.7.7.65"/>
    </reaction>
</comment>
<evidence type="ECO:0000256" key="5">
    <source>
        <dbReference type="SAM" id="Phobius"/>
    </source>
</evidence>
<dbReference type="PANTHER" id="PTHR45138:SF9">
    <property type="entry name" value="DIGUANYLATE CYCLASE DGCM-RELATED"/>
    <property type="match status" value="1"/>
</dbReference>
<dbReference type="InterPro" id="IPR001638">
    <property type="entry name" value="Solute-binding_3/MltF_N"/>
</dbReference>
<proteinExistence type="predicted"/>
<dbReference type="FunFam" id="3.30.70.270:FF:000001">
    <property type="entry name" value="Diguanylate cyclase domain protein"/>
    <property type="match status" value="1"/>
</dbReference>
<keyword evidence="5" id="KW-0472">Membrane</keyword>
<dbReference type="GO" id="GO:0052621">
    <property type="term" value="F:diguanylate cyclase activity"/>
    <property type="evidence" value="ECO:0007669"/>
    <property type="project" value="UniProtKB-EC"/>
</dbReference>
<dbReference type="InterPro" id="IPR000160">
    <property type="entry name" value="GGDEF_dom"/>
</dbReference>
<dbReference type="Pfam" id="PF00990">
    <property type="entry name" value="GGDEF"/>
    <property type="match status" value="1"/>
</dbReference>
<dbReference type="Proteomes" id="UP000548632">
    <property type="component" value="Unassembled WGS sequence"/>
</dbReference>
<dbReference type="RefSeq" id="WP_182583221.1">
    <property type="nucleotide sequence ID" value="NZ_JABVCQ010000008.1"/>
</dbReference>
<feature type="transmembrane region" description="Helical" evidence="5">
    <location>
        <begin position="526"/>
        <end position="544"/>
    </location>
</feature>
<evidence type="ECO:0000256" key="6">
    <source>
        <dbReference type="SAM" id="SignalP"/>
    </source>
</evidence>
<dbReference type="CDD" id="cd01007">
    <property type="entry name" value="PBP2_BvgS_HisK_like"/>
    <property type="match status" value="1"/>
</dbReference>
<keyword evidence="5" id="KW-1133">Transmembrane helix</keyword>
<accession>A0A839HEQ5</accession>
<dbReference type="PROSITE" id="PS50887">
    <property type="entry name" value="GGDEF"/>
    <property type="match status" value="1"/>
</dbReference>
<comment type="caution">
    <text evidence="8">The sequence shown here is derived from an EMBL/GenBank/DDBJ whole genome shotgun (WGS) entry which is preliminary data.</text>
</comment>
<dbReference type="SMART" id="SM00267">
    <property type="entry name" value="GGDEF"/>
    <property type="match status" value="1"/>
</dbReference>
<evidence type="ECO:0000313" key="8">
    <source>
        <dbReference type="EMBL" id="MBB1125667.1"/>
    </source>
</evidence>
<organism evidence="8 9">
    <name type="scientific">Thiospirillum jenense</name>
    <dbReference type="NCBI Taxonomy" id="1653858"/>
    <lineage>
        <taxon>Bacteria</taxon>
        <taxon>Pseudomonadati</taxon>
        <taxon>Pseudomonadota</taxon>
        <taxon>Gammaproteobacteria</taxon>
        <taxon>Chromatiales</taxon>
        <taxon>Chromatiaceae</taxon>
        <taxon>Thiospirillum</taxon>
    </lineage>
</organism>
<dbReference type="CDD" id="cd01949">
    <property type="entry name" value="GGDEF"/>
    <property type="match status" value="1"/>
</dbReference>
<name>A0A839HEQ5_9GAMM</name>